<dbReference type="Gene3D" id="1.25.40.10">
    <property type="entry name" value="Tetratricopeptide repeat domain"/>
    <property type="match status" value="5"/>
</dbReference>
<proteinExistence type="predicted"/>
<dbReference type="FunFam" id="1.25.40.10:FF:000073">
    <property type="entry name" value="Pentatricopeptide repeat-containing protein chloroplastic"/>
    <property type="match status" value="3"/>
</dbReference>
<dbReference type="Proteomes" id="UP000825935">
    <property type="component" value="Chromosome 34"/>
</dbReference>
<feature type="repeat" description="PPR" evidence="2">
    <location>
        <begin position="84"/>
        <end position="118"/>
    </location>
</feature>
<dbReference type="AlphaFoldDB" id="A0A8T2QI01"/>
<gene>
    <name evidence="3" type="ORF">KP509_34G024100</name>
</gene>
<comment type="caution">
    <text evidence="3">The sequence shown here is derived from an EMBL/GenBank/DDBJ whole genome shotgun (WGS) entry which is preliminary data.</text>
</comment>
<keyword evidence="1" id="KW-0677">Repeat</keyword>
<dbReference type="InterPro" id="IPR011990">
    <property type="entry name" value="TPR-like_helical_dom_sf"/>
</dbReference>
<dbReference type="FunFam" id="1.25.40.10:FF:000158">
    <property type="entry name" value="pentatricopeptide repeat-containing protein At2g33680"/>
    <property type="match status" value="1"/>
</dbReference>
<sequence length="613" mass="68702">MAASMLYEQVQCTHSNPSLHNIVAALKICSSKLCLQEGRQLHAYTVEKLWNANLSVANTLIDMYSKCKSLDDGFNLFFQLKKKDLVTWNAIIGGSTFNAQYGKVLQLFEQMLLEDVQPDRVTLICTLKACASIPILNRGLQLHVYAMSNKTLCDDLKVRNTLIDMYSKCSMIKLARHVFDSSATKSIVSWNAMISGYCRSGKNKEAFDLFHEIQSSDVKPNNNTCVHVLKSCCMWSRLPDGMLTHSFIVEKGVEADLCIATALISMYSKCGALNDAFKVFKASKTKDIVIWVAMIGGYTDNGECSEALDLFERMLHHRIEPNYVAYMSAVKACTNMISLYHGRKIHGHIKKKQVEIVSSLGNALIDMYIKCGSLQDAHDVFDDLLQRDAVSWSTLIAGYMELGLFEEGFLLFKHMQKEGHNPSTVTLAYMFKACSDMNALAEGKLVHAFCVELSLENRLLVRVTLVSMYVTCQSFVDACDVFQKSSENDVVTWNAMIGGTLDYKTSFQFYSNMIQAGINPNDVTFIGLLSACSHTGLMSEGLDHFRSMTEQFGILASFEHYYCMIDLLGRVGHVNEARMLLLTMPFEVDFRVRTSLLSNCMVSGNASLGHRHM</sequence>
<evidence type="ECO:0000256" key="1">
    <source>
        <dbReference type="ARBA" id="ARBA00022737"/>
    </source>
</evidence>
<dbReference type="OrthoDB" id="1884680at2759"/>
<dbReference type="NCBIfam" id="TIGR00756">
    <property type="entry name" value="PPR"/>
    <property type="match status" value="3"/>
</dbReference>
<name>A0A8T2QI01_CERRI</name>
<dbReference type="FunFam" id="1.25.40.10:FF:000031">
    <property type="entry name" value="Pentatricopeptide repeat-containing protein mitochondrial"/>
    <property type="match status" value="1"/>
</dbReference>
<protein>
    <recommendedName>
        <fullName evidence="5">Pentatricopeptide repeat-containing protein</fullName>
    </recommendedName>
</protein>
<dbReference type="EMBL" id="CM035439">
    <property type="protein sequence ID" value="KAH7283792.1"/>
    <property type="molecule type" value="Genomic_DNA"/>
</dbReference>
<dbReference type="InterPro" id="IPR046960">
    <property type="entry name" value="PPR_At4g14850-like_plant"/>
</dbReference>
<accession>A0A8T2QI01</accession>
<feature type="repeat" description="PPR" evidence="2">
    <location>
        <begin position="186"/>
        <end position="220"/>
    </location>
</feature>
<dbReference type="Pfam" id="PF13041">
    <property type="entry name" value="PPR_2"/>
    <property type="match status" value="3"/>
</dbReference>
<dbReference type="PROSITE" id="PS51375">
    <property type="entry name" value="PPR"/>
    <property type="match status" value="4"/>
</dbReference>
<feature type="repeat" description="PPR" evidence="2">
    <location>
        <begin position="388"/>
        <end position="422"/>
    </location>
</feature>
<dbReference type="Pfam" id="PF01535">
    <property type="entry name" value="PPR"/>
    <property type="match status" value="7"/>
</dbReference>
<dbReference type="GO" id="GO:0003723">
    <property type="term" value="F:RNA binding"/>
    <property type="evidence" value="ECO:0007669"/>
    <property type="project" value="InterPro"/>
</dbReference>
<dbReference type="GO" id="GO:0009451">
    <property type="term" value="P:RNA modification"/>
    <property type="evidence" value="ECO:0007669"/>
    <property type="project" value="InterPro"/>
</dbReference>
<evidence type="ECO:0000256" key="2">
    <source>
        <dbReference type="PROSITE-ProRule" id="PRU00708"/>
    </source>
</evidence>
<reference evidence="3" key="1">
    <citation type="submission" date="2021-08" db="EMBL/GenBank/DDBJ databases">
        <title>WGS assembly of Ceratopteris richardii.</title>
        <authorList>
            <person name="Marchant D.B."/>
            <person name="Chen G."/>
            <person name="Jenkins J."/>
            <person name="Shu S."/>
            <person name="Leebens-Mack J."/>
            <person name="Grimwood J."/>
            <person name="Schmutz J."/>
            <person name="Soltis P."/>
            <person name="Soltis D."/>
            <person name="Chen Z.-H."/>
        </authorList>
    </citation>
    <scope>NUCLEOTIDE SEQUENCE</scope>
    <source>
        <strain evidence="3">Whitten #5841</strain>
        <tissue evidence="3">Leaf</tissue>
    </source>
</reference>
<evidence type="ECO:0000313" key="4">
    <source>
        <dbReference type="Proteomes" id="UP000825935"/>
    </source>
</evidence>
<feature type="repeat" description="PPR" evidence="2">
    <location>
        <begin position="287"/>
        <end position="321"/>
    </location>
</feature>
<dbReference type="GO" id="GO:0048731">
    <property type="term" value="P:system development"/>
    <property type="evidence" value="ECO:0007669"/>
    <property type="project" value="UniProtKB-ARBA"/>
</dbReference>
<evidence type="ECO:0000313" key="3">
    <source>
        <dbReference type="EMBL" id="KAH7283792.1"/>
    </source>
</evidence>
<keyword evidence="4" id="KW-1185">Reference proteome</keyword>
<dbReference type="PANTHER" id="PTHR47926">
    <property type="entry name" value="PENTATRICOPEPTIDE REPEAT-CONTAINING PROTEIN"/>
    <property type="match status" value="1"/>
</dbReference>
<dbReference type="OMA" id="HAFCVEL"/>
<organism evidence="3 4">
    <name type="scientific">Ceratopteris richardii</name>
    <name type="common">Triangle waterfern</name>
    <dbReference type="NCBI Taxonomy" id="49495"/>
    <lineage>
        <taxon>Eukaryota</taxon>
        <taxon>Viridiplantae</taxon>
        <taxon>Streptophyta</taxon>
        <taxon>Embryophyta</taxon>
        <taxon>Tracheophyta</taxon>
        <taxon>Polypodiopsida</taxon>
        <taxon>Polypodiidae</taxon>
        <taxon>Polypodiales</taxon>
        <taxon>Pteridineae</taxon>
        <taxon>Pteridaceae</taxon>
        <taxon>Parkerioideae</taxon>
        <taxon>Ceratopteris</taxon>
    </lineage>
</organism>
<dbReference type="InterPro" id="IPR002885">
    <property type="entry name" value="PPR_rpt"/>
</dbReference>
<evidence type="ECO:0008006" key="5">
    <source>
        <dbReference type="Google" id="ProtNLM"/>
    </source>
</evidence>